<evidence type="ECO:0000259" key="5">
    <source>
        <dbReference type="PROSITE" id="PS50977"/>
    </source>
</evidence>
<evidence type="ECO:0000256" key="4">
    <source>
        <dbReference type="PROSITE-ProRule" id="PRU00335"/>
    </source>
</evidence>
<name>A0ABX8S920_9ACTN</name>
<sequence>MPAPESRTAKGRQTREAIDRAARTLFAERGFHDTTLADITAAADRSPALFYRYYADKEELLLALAEEFLNDELLPAGNAVRLPDSPADRRFFDAVVTGYWRMCKQHIGVLVAVAQLAPTRPRFAQLQNRFRGVGMDLAAATVRHAQSHGHARELDPDQVGAAIALLFENATAVFLRPGGLPLTISDTDAIATLATIWRRTVYGC</sequence>
<dbReference type="PROSITE" id="PS50977">
    <property type="entry name" value="HTH_TETR_2"/>
    <property type="match status" value="1"/>
</dbReference>
<keyword evidence="2 4" id="KW-0238">DNA-binding</keyword>
<dbReference type="Proteomes" id="UP000887023">
    <property type="component" value="Chromosome"/>
</dbReference>
<evidence type="ECO:0000256" key="2">
    <source>
        <dbReference type="ARBA" id="ARBA00023125"/>
    </source>
</evidence>
<feature type="domain" description="HTH tetR-type" evidence="5">
    <location>
        <begin position="12"/>
        <end position="72"/>
    </location>
</feature>
<dbReference type="Gene3D" id="1.10.10.60">
    <property type="entry name" value="Homeodomain-like"/>
    <property type="match status" value="1"/>
</dbReference>
<keyword evidence="3" id="KW-0804">Transcription</keyword>
<evidence type="ECO:0000313" key="6">
    <source>
        <dbReference type="EMBL" id="QXQ14364.1"/>
    </source>
</evidence>
<keyword evidence="1" id="KW-0805">Transcription regulation</keyword>
<dbReference type="Pfam" id="PF00440">
    <property type="entry name" value="TetR_N"/>
    <property type="match status" value="1"/>
</dbReference>
<proteinExistence type="predicted"/>
<evidence type="ECO:0000256" key="1">
    <source>
        <dbReference type="ARBA" id="ARBA00023015"/>
    </source>
</evidence>
<keyword evidence="7" id="KW-1185">Reference proteome</keyword>
<accession>A0ABX8S920</accession>
<dbReference type="EMBL" id="CP079105">
    <property type="protein sequence ID" value="QXQ14364.1"/>
    <property type="molecule type" value="Genomic_DNA"/>
</dbReference>
<dbReference type="PANTHER" id="PTHR30055:SF234">
    <property type="entry name" value="HTH-TYPE TRANSCRIPTIONAL REGULATOR BETI"/>
    <property type="match status" value="1"/>
</dbReference>
<dbReference type="InterPro" id="IPR009057">
    <property type="entry name" value="Homeodomain-like_sf"/>
</dbReference>
<dbReference type="PRINTS" id="PR00455">
    <property type="entry name" value="HTHTETR"/>
</dbReference>
<dbReference type="InterPro" id="IPR001647">
    <property type="entry name" value="HTH_TetR"/>
</dbReference>
<dbReference type="SUPFAM" id="SSF46689">
    <property type="entry name" value="Homeodomain-like"/>
    <property type="match status" value="1"/>
</dbReference>
<dbReference type="InterPro" id="IPR036271">
    <property type="entry name" value="Tet_transcr_reg_TetR-rel_C_sf"/>
</dbReference>
<feature type="DNA-binding region" description="H-T-H motif" evidence="4">
    <location>
        <begin position="35"/>
        <end position="54"/>
    </location>
</feature>
<protein>
    <submittedName>
        <fullName evidence="6">TetR/AcrR family transcriptional regulator</fullName>
    </submittedName>
</protein>
<dbReference type="Gene3D" id="1.10.357.10">
    <property type="entry name" value="Tetracycline Repressor, domain 2"/>
    <property type="match status" value="1"/>
</dbReference>
<dbReference type="PANTHER" id="PTHR30055">
    <property type="entry name" value="HTH-TYPE TRANSCRIPTIONAL REGULATOR RUTR"/>
    <property type="match status" value="1"/>
</dbReference>
<evidence type="ECO:0000256" key="3">
    <source>
        <dbReference type="ARBA" id="ARBA00023163"/>
    </source>
</evidence>
<reference evidence="6" key="1">
    <citation type="submission" date="2021-07" db="EMBL/GenBank/DDBJ databases">
        <title>Candidatus Kaistella beijingensis sp. nov. isolated from a municipal wastewater treatment plant is involved in sludge foaming.</title>
        <authorList>
            <person name="Song Y."/>
            <person name="Liu S.-J."/>
        </authorList>
    </citation>
    <scope>NUCLEOTIDE SEQUENCE</scope>
    <source>
        <strain evidence="6">DSM 43998</strain>
    </source>
</reference>
<evidence type="ECO:0000313" key="7">
    <source>
        <dbReference type="Proteomes" id="UP000887023"/>
    </source>
</evidence>
<dbReference type="InterPro" id="IPR050109">
    <property type="entry name" value="HTH-type_TetR-like_transc_reg"/>
</dbReference>
<organism evidence="6 7">
    <name type="scientific">Skermania pinensis</name>
    <dbReference type="NCBI Taxonomy" id="39122"/>
    <lineage>
        <taxon>Bacteria</taxon>
        <taxon>Bacillati</taxon>
        <taxon>Actinomycetota</taxon>
        <taxon>Actinomycetes</taxon>
        <taxon>Mycobacteriales</taxon>
        <taxon>Gordoniaceae</taxon>
        <taxon>Skermania</taxon>
    </lineage>
</organism>
<dbReference type="SUPFAM" id="SSF48498">
    <property type="entry name" value="Tetracyclin repressor-like, C-terminal domain"/>
    <property type="match status" value="1"/>
</dbReference>
<gene>
    <name evidence="6" type="ORF">KV203_02775</name>
</gene>
<dbReference type="RefSeq" id="WP_066466805.1">
    <property type="nucleotide sequence ID" value="NZ_CBCRUZ010000003.1"/>
</dbReference>